<reference evidence="2 3" key="1">
    <citation type="submission" date="2020-08" db="EMBL/GenBank/DDBJ databases">
        <title>A Genomic Blueprint of the Chicken Gut Microbiome.</title>
        <authorList>
            <person name="Gilroy R."/>
            <person name="Ravi A."/>
            <person name="Getino M."/>
            <person name="Pursley I."/>
            <person name="Horton D.L."/>
            <person name="Alikhan N.-F."/>
            <person name="Baker D."/>
            <person name="Gharbi K."/>
            <person name="Hall N."/>
            <person name="Watson M."/>
            <person name="Adriaenssens E.M."/>
            <person name="Foster-Nyarko E."/>
            <person name="Jarju S."/>
            <person name="Secka A."/>
            <person name="Antonio M."/>
            <person name="Oren A."/>
            <person name="Chaudhuri R."/>
            <person name="La Ragione R.M."/>
            <person name="Hildebrand F."/>
            <person name="Pallen M.J."/>
        </authorList>
    </citation>
    <scope>NUCLEOTIDE SEQUENCE [LARGE SCALE GENOMIC DNA]</scope>
    <source>
        <strain evidence="2 3">Sa3CUA8</strain>
    </source>
</reference>
<feature type="domain" description="6-hydroxymethylpterin diphosphokinase MptE-like" evidence="1">
    <location>
        <begin position="166"/>
        <end position="337"/>
    </location>
</feature>
<evidence type="ECO:0000313" key="3">
    <source>
        <dbReference type="Proteomes" id="UP000659496"/>
    </source>
</evidence>
<accession>A0ABR8PN72</accession>
<dbReference type="InterPro" id="IPR002826">
    <property type="entry name" value="MptE-like"/>
</dbReference>
<organism evidence="2 3">
    <name type="scientific">Sporosarcina gallistercoris</name>
    <dbReference type="NCBI Taxonomy" id="2762245"/>
    <lineage>
        <taxon>Bacteria</taxon>
        <taxon>Bacillati</taxon>
        <taxon>Bacillota</taxon>
        <taxon>Bacilli</taxon>
        <taxon>Bacillales</taxon>
        <taxon>Caryophanaceae</taxon>
        <taxon>Sporosarcina</taxon>
    </lineage>
</organism>
<sequence length="420" mass="47739">MEIIIIETKTVPTIKVVQNGKTIYLHSKYNPMNEVYSWVENFVKIMKTNENILIIGLGAGYHIKQIALACKNQKVNVIEFNDEFYSWFIKSIFYESLSTLENVCLLSFSRLSVNEKERLFSSYSSTNIKIHKSGMDLIPEKYVPLQSLLKDLQYQQLTIDHQIDSLIENFDKNTLLNDVGIGKLRDDYRGRPMILASAGPSLTKQLPLLKEIKEEGLITIGAVGTAIKPMLKSEIIPDFFMISDPNKATLSQLVDVNIPEAKLFYLSTAFYETVLLHQGERYILYQHGFGEAENRAKKRNEPLIKTGGSVATSLLDTMIWLGAKSVALVGQDLAYTHGQSHAKGAHLQKIVNVTSNQLQVDNYDKNGLVNTSKNLTIYRKWLELYAQEHSDLSLYNCTEGGAYIENWNHIPLFKYKEIIK</sequence>
<dbReference type="EMBL" id="JACSQY010000016">
    <property type="protein sequence ID" value="MBD7909608.1"/>
    <property type="molecule type" value="Genomic_DNA"/>
</dbReference>
<evidence type="ECO:0000259" key="1">
    <source>
        <dbReference type="Pfam" id="PF01973"/>
    </source>
</evidence>
<dbReference type="RefSeq" id="WP_191692011.1">
    <property type="nucleotide sequence ID" value="NZ_JACSQY010000016.1"/>
</dbReference>
<dbReference type="PANTHER" id="PTHR41786">
    <property type="entry name" value="MOTILITY ACCESSORY FACTOR MAF"/>
    <property type="match status" value="1"/>
</dbReference>
<dbReference type="Pfam" id="PF01973">
    <property type="entry name" value="MptE-like"/>
    <property type="match status" value="1"/>
</dbReference>
<gene>
    <name evidence="2" type="ORF">H9659_14820</name>
</gene>
<keyword evidence="3" id="KW-1185">Reference proteome</keyword>
<dbReference type="PANTHER" id="PTHR41786:SF1">
    <property type="entry name" value="6-HYDROXYMETHYLPTERIN DIPHOSPHOKINASE MPTE-LIKE DOMAIN-CONTAINING PROTEIN"/>
    <property type="match status" value="1"/>
</dbReference>
<protein>
    <submittedName>
        <fullName evidence="2">Motility associated factor glycosyltransferase family protein</fullName>
    </submittedName>
</protein>
<dbReference type="Proteomes" id="UP000659496">
    <property type="component" value="Unassembled WGS sequence"/>
</dbReference>
<proteinExistence type="predicted"/>
<evidence type="ECO:0000313" key="2">
    <source>
        <dbReference type="EMBL" id="MBD7909608.1"/>
    </source>
</evidence>
<name>A0ABR8PN72_9BACL</name>
<comment type="caution">
    <text evidence="2">The sequence shown here is derived from an EMBL/GenBank/DDBJ whole genome shotgun (WGS) entry which is preliminary data.</text>
</comment>